<dbReference type="AlphaFoldDB" id="A0A1X7VT45"/>
<keyword evidence="1" id="KW-0472">Membrane</keyword>
<feature type="transmembrane region" description="Helical" evidence="1">
    <location>
        <begin position="6"/>
        <end position="29"/>
    </location>
</feature>
<evidence type="ECO:0000313" key="2">
    <source>
        <dbReference type="EnsemblMetazoa" id="Aqu2.1.42588_001"/>
    </source>
</evidence>
<organism evidence="2">
    <name type="scientific">Amphimedon queenslandica</name>
    <name type="common">Sponge</name>
    <dbReference type="NCBI Taxonomy" id="400682"/>
    <lineage>
        <taxon>Eukaryota</taxon>
        <taxon>Metazoa</taxon>
        <taxon>Porifera</taxon>
        <taxon>Demospongiae</taxon>
        <taxon>Heteroscleromorpha</taxon>
        <taxon>Haplosclerida</taxon>
        <taxon>Niphatidae</taxon>
        <taxon>Amphimedon</taxon>
    </lineage>
</organism>
<sequence>NLIISLFHLSLFLSHALLRVLLLTCLPLTSMNMIPKNAKWSMCIMHLSTAVENGVIGAANKYICVAVIK</sequence>
<accession>A0A1X7VT45</accession>
<keyword evidence="1" id="KW-1133">Transmembrane helix</keyword>
<dbReference type="InParanoid" id="A0A1X7VT45"/>
<protein>
    <submittedName>
        <fullName evidence="2">Uncharacterized protein</fullName>
    </submittedName>
</protein>
<name>A0A1X7VT45_AMPQE</name>
<evidence type="ECO:0000256" key="1">
    <source>
        <dbReference type="SAM" id="Phobius"/>
    </source>
</evidence>
<reference evidence="2" key="1">
    <citation type="submission" date="2017-05" db="UniProtKB">
        <authorList>
            <consortium name="EnsemblMetazoa"/>
        </authorList>
    </citation>
    <scope>IDENTIFICATION</scope>
</reference>
<dbReference type="EnsemblMetazoa" id="Aqu2.1.42588_001">
    <property type="protein sequence ID" value="Aqu2.1.42588_001"/>
    <property type="gene ID" value="Aqu2.1.42588"/>
</dbReference>
<keyword evidence="1" id="KW-0812">Transmembrane</keyword>
<proteinExistence type="predicted"/>